<feature type="transmembrane region" description="Helical" evidence="1">
    <location>
        <begin position="975"/>
        <end position="999"/>
    </location>
</feature>
<keyword evidence="1" id="KW-0812">Transmembrane</keyword>
<dbReference type="Gene3D" id="3.30.70.1320">
    <property type="entry name" value="Multidrug efflux transporter AcrB pore domain like"/>
    <property type="match status" value="1"/>
</dbReference>
<organism evidence="2 3">
    <name type="scientific">Brevundimonas mediterranea</name>
    <dbReference type="NCBI Taxonomy" id="74329"/>
    <lineage>
        <taxon>Bacteria</taxon>
        <taxon>Pseudomonadati</taxon>
        <taxon>Pseudomonadota</taxon>
        <taxon>Alphaproteobacteria</taxon>
        <taxon>Caulobacterales</taxon>
        <taxon>Caulobacteraceae</taxon>
        <taxon>Brevundimonas</taxon>
    </lineage>
</organism>
<feature type="transmembrane region" description="Helical" evidence="1">
    <location>
        <begin position="517"/>
        <end position="537"/>
    </location>
</feature>
<feature type="transmembrane region" description="Helical" evidence="1">
    <location>
        <begin position="870"/>
        <end position="892"/>
    </location>
</feature>
<dbReference type="SUPFAM" id="SSF82693">
    <property type="entry name" value="Multidrug efflux transporter AcrB pore domain, PN1, PN2, PC1 and PC2 subdomains"/>
    <property type="match status" value="3"/>
</dbReference>
<sequence>MNQISSWAIKNPIPIILLFLLLTLGGVVGFMGMRINQNPDIDFPLVNVTAARPGSAPAEMEVQVTRLIEDSLAGLSGVRHITSNISDGVSTTVIEFELGTDTDRATNDVRNAMTGLRASLPQDMQEPGVQRIDITGDALITYVVRSPTMTPEQISWFIDNEMSRALLALGGVGQVNRSGGVDREMRVELDPQRLAAYGVTAAEVSQALTNVNNNLPGGRVTIAGSERAVRTLGAATSVAQLRETLVPLGDGKTVRLDNLGTVEDKWSEPRRLARYNGQEAVTFNFLRSRTASEVKVAEKVREEVKKIDEAHPELTISQVTASVEEIEESYLASLEALLLGAVLAVIIVFIFLRDWRATLIAATAMPMSLIPTFAILGPLDQSLNVVTLLALSLTIGILVDDAIVEIENIVRHMRDGKPPYDASLEAADEIGLAVVATTATIIAVFAPVGFMPGIIGQFFKAFALAACVSVAFSLLVARTLTPLMAAFILKHSHHEDRDPFWMGGYLKALRWSLGNRWKVFIIGILFLVGSIATSVVAKMSFEFMSPGDTARAAFQVELPPGSTLRQTDAVVQQITRKLEARPEVTSVYAAVGGQDVTQANIYADMVPKGDRELSQQAFARVMVDEMKQIPGARIRAGISQQGGGPGDGTTYTFSILSDDPVALNAAARKVEEEMRGVSGLANVVNSAAIARPEILVTPRPDEAALAGVSAGAISQAVRVATIGDVEQNLPKYNLGDRQIPIRLQLTEAAREDLSVLENLRVPATGGASVPLSAVADIQFGAGPATVTRQDRSRIASISAELDGITTGAASVAVNRLPSVQKLPAGVRQVPAGDEEFIQEMLTGFGIAFASGILLMYAVLTLLFKSFAYPITIMAALPLAIGGAFIALAIGGANFSMSALIGVLMLMGIAAKNSILLVDYVIMAERDGMPRHEAIMDAAHKRARPILMTTFAMGAGMVPIAMGIGADVQFRSPMAIAVLGGLISSTFLSLLYIPAIFTIVDDVAQWARRILRRSTAGQRELAKPRQGPLVE</sequence>
<dbReference type="Proteomes" id="UP000532936">
    <property type="component" value="Unassembled WGS sequence"/>
</dbReference>
<proteinExistence type="predicted"/>
<feature type="transmembrane region" description="Helical" evidence="1">
    <location>
        <begin position="359"/>
        <end position="379"/>
    </location>
</feature>
<feature type="transmembrane region" description="Helical" evidence="1">
    <location>
        <begin position="385"/>
        <end position="404"/>
    </location>
</feature>
<dbReference type="RefSeq" id="WP_183198242.1">
    <property type="nucleotide sequence ID" value="NZ_JACIDA010000003.1"/>
</dbReference>
<evidence type="ECO:0000313" key="2">
    <source>
        <dbReference type="EMBL" id="MBB3873455.1"/>
    </source>
</evidence>
<dbReference type="GO" id="GO:0042910">
    <property type="term" value="F:xenobiotic transmembrane transporter activity"/>
    <property type="evidence" value="ECO:0007669"/>
    <property type="project" value="TreeGrafter"/>
</dbReference>
<feature type="transmembrane region" description="Helical" evidence="1">
    <location>
        <begin position="461"/>
        <end position="489"/>
    </location>
</feature>
<gene>
    <name evidence="2" type="ORF">GGR11_003017</name>
</gene>
<dbReference type="PANTHER" id="PTHR32063:SF77">
    <property type="entry name" value="ACR FAMILY TRANSPORT PROTEIN"/>
    <property type="match status" value="1"/>
</dbReference>
<protein>
    <submittedName>
        <fullName evidence="2">HAE1 family hydrophobic/amphiphilic exporter-1</fullName>
    </submittedName>
</protein>
<name>A0A7W6A810_9CAUL</name>
<feature type="transmembrane region" description="Helical" evidence="1">
    <location>
        <begin position="898"/>
        <end position="921"/>
    </location>
</feature>
<dbReference type="Gene3D" id="3.30.70.1430">
    <property type="entry name" value="Multidrug efflux transporter AcrB pore domain"/>
    <property type="match status" value="2"/>
</dbReference>
<dbReference type="PANTHER" id="PTHR32063">
    <property type="match status" value="1"/>
</dbReference>
<evidence type="ECO:0000313" key="3">
    <source>
        <dbReference type="Proteomes" id="UP000532936"/>
    </source>
</evidence>
<feature type="transmembrane region" description="Helical" evidence="1">
    <location>
        <begin position="330"/>
        <end position="352"/>
    </location>
</feature>
<dbReference type="AlphaFoldDB" id="A0A7W6A810"/>
<dbReference type="Gene3D" id="3.30.70.1440">
    <property type="entry name" value="Multidrug efflux transporter AcrB pore domain"/>
    <property type="match status" value="1"/>
</dbReference>
<dbReference type="SUPFAM" id="SSF82714">
    <property type="entry name" value="Multidrug efflux transporter AcrB TolC docking domain, DN and DC subdomains"/>
    <property type="match status" value="2"/>
</dbReference>
<dbReference type="EMBL" id="JACIDA010000003">
    <property type="protein sequence ID" value="MBB3873455.1"/>
    <property type="molecule type" value="Genomic_DNA"/>
</dbReference>
<dbReference type="Pfam" id="PF00873">
    <property type="entry name" value="ACR_tran"/>
    <property type="match status" value="1"/>
</dbReference>
<dbReference type="SUPFAM" id="SSF82866">
    <property type="entry name" value="Multidrug efflux transporter AcrB transmembrane domain"/>
    <property type="match status" value="2"/>
</dbReference>
<keyword evidence="1" id="KW-1133">Transmembrane helix</keyword>
<dbReference type="Gene3D" id="3.30.2090.10">
    <property type="entry name" value="Multidrug efflux transporter AcrB TolC docking domain, DN and DC subdomains"/>
    <property type="match status" value="2"/>
</dbReference>
<dbReference type="PRINTS" id="PR00702">
    <property type="entry name" value="ACRIFLAVINRP"/>
</dbReference>
<dbReference type="InterPro" id="IPR027463">
    <property type="entry name" value="AcrB_DN_DC_subdom"/>
</dbReference>
<dbReference type="InterPro" id="IPR001036">
    <property type="entry name" value="Acrflvin-R"/>
</dbReference>
<reference evidence="2 3" key="1">
    <citation type="submission" date="2020-08" db="EMBL/GenBank/DDBJ databases">
        <title>Genomic Encyclopedia of Type Strains, Phase IV (KMG-IV): sequencing the most valuable type-strain genomes for metagenomic binning, comparative biology and taxonomic classification.</title>
        <authorList>
            <person name="Goeker M."/>
        </authorList>
    </citation>
    <scope>NUCLEOTIDE SEQUENCE [LARGE SCALE GENOMIC DNA]</scope>
    <source>
        <strain evidence="2 3">DSM 14878</strain>
    </source>
</reference>
<comment type="caution">
    <text evidence="2">The sequence shown here is derived from an EMBL/GenBank/DDBJ whole genome shotgun (WGS) entry which is preliminary data.</text>
</comment>
<dbReference type="Gene3D" id="1.20.1640.10">
    <property type="entry name" value="Multidrug efflux transporter AcrB transmembrane domain"/>
    <property type="match status" value="2"/>
</dbReference>
<feature type="transmembrane region" description="Helical" evidence="1">
    <location>
        <begin position="942"/>
        <end position="963"/>
    </location>
</feature>
<feature type="transmembrane region" description="Helical" evidence="1">
    <location>
        <begin position="840"/>
        <end position="863"/>
    </location>
</feature>
<keyword evidence="1" id="KW-0472">Membrane</keyword>
<feature type="transmembrane region" description="Helical" evidence="1">
    <location>
        <begin position="430"/>
        <end position="455"/>
    </location>
</feature>
<accession>A0A7W6A810</accession>
<evidence type="ECO:0000256" key="1">
    <source>
        <dbReference type="SAM" id="Phobius"/>
    </source>
</evidence>
<dbReference type="GO" id="GO:0005886">
    <property type="term" value="C:plasma membrane"/>
    <property type="evidence" value="ECO:0007669"/>
    <property type="project" value="TreeGrafter"/>
</dbReference>
<feature type="transmembrane region" description="Helical" evidence="1">
    <location>
        <begin position="12"/>
        <end position="33"/>
    </location>
</feature>